<evidence type="ECO:0000313" key="2">
    <source>
        <dbReference type="EMBL" id="KAL1489754.1"/>
    </source>
</evidence>
<gene>
    <name evidence="2" type="ORF">ABEB36_013689</name>
</gene>
<organism evidence="2 3">
    <name type="scientific">Hypothenemus hampei</name>
    <name type="common">Coffee berry borer</name>
    <dbReference type="NCBI Taxonomy" id="57062"/>
    <lineage>
        <taxon>Eukaryota</taxon>
        <taxon>Metazoa</taxon>
        <taxon>Ecdysozoa</taxon>
        <taxon>Arthropoda</taxon>
        <taxon>Hexapoda</taxon>
        <taxon>Insecta</taxon>
        <taxon>Pterygota</taxon>
        <taxon>Neoptera</taxon>
        <taxon>Endopterygota</taxon>
        <taxon>Coleoptera</taxon>
        <taxon>Polyphaga</taxon>
        <taxon>Cucujiformia</taxon>
        <taxon>Curculionidae</taxon>
        <taxon>Scolytinae</taxon>
        <taxon>Hypothenemus</taxon>
    </lineage>
</organism>
<feature type="transmembrane region" description="Helical" evidence="1">
    <location>
        <begin position="61"/>
        <end position="87"/>
    </location>
</feature>
<proteinExistence type="predicted"/>
<feature type="transmembrane region" description="Helical" evidence="1">
    <location>
        <begin position="256"/>
        <end position="277"/>
    </location>
</feature>
<reference evidence="2 3" key="1">
    <citation type="submission" date="2024-05" db="EMBL/GenBank/DDBJ databases">
        <title>Genetic variation in Jamaican populations of the coffee berry borer (Hypothenemus hampei).</title>
        <authorList>
            <person name="Errbii M."/>
            <person name="Myrie A."/>
        </authorList>
    </citation>
    <scope>NUCLEOTIDE SEQUENCE [LARGE SCALE GENOMIC DNA]</scope>
    <source>
        <strain evidence="2">JA-Hopewell-2020-01-JO</strain>
        <tissue evidence="2">Whole body</tissue>
    </source>
</reference>
<keyword evidence="1" id="KW-0472">Membrane</keyword>
<sequence>MNKLVRFLNKTFILCVRVLLIAPKKKKNTCLLLIYALVILVLFLISFYFRFINTYHDLPLGMIIMIVIVDVIEICGCLDILIILYTYRKTHLWQKFYQNVNILNNDEQQCHTIIIAALFFQILLYFYTTIMWQLLFEHDRNNVLLAILRTLTPALQFIYKAVVHTLLTIMILEIKRKLIMAGEQLHSDLVSMDVTVIHTYVYQAIEGGNIFNYLFGYYLLIFYFQWFLFVVINLINVIVIINPEKYDYPANILDNINMFTCNLFLAMFGPCTIACLCDMVAAEADKFVESCYEIEEEFHYNSREYHQLQSLTSILGNEVLQFTAAKFIEIKMSMMLTIMASATTYFLALVQFF</sequence>
<dbReference type="Proteomes" id="UP001566132">
    <property type="component" value="Unassembled WGS sequence"/>
</dbReference>
<evidence type="ECO:0000256" key="1">
    <source>
        <dbReference type="SAM" id="Phobius"/>
    </source>
</evidence>
<name>A0ABD1E7R7_HYPHA</name>
<feature type="transmembrane region" description="Helical" evidence="1">
    <location>
        <begin position="30"/>
        <end position="49"/>
    </location>
</feature>
<feature type="transmembrane region" description="Helical" evidence="1">
    <location>
        <begin position="217"/>
        <end position="241"/>
    </location>
</feature>
<dbReference type="AlphaFoldDB" id="A0ABD1E7R7"/>
<protein>
    <recommendedName>
        <fullName evidence="4">Gustatory receptor</fullName>
    </recommendedName>
</protein>
<keyword evidence="3" id="KW-1185">Reference proteome</keyword>
<dbReference type="EMBL" id="JBDJPC010000011">
    <property type="protein sequence ID" value="KAL1489754.1"/>
    <property type="molecule type" value="Genomic_DNA"/>
</dbReference>
<dbReference type="PANTHER" id="PTHR21143:SF104">
    <property type="entry name" value="GUSTATORY RECEPTOR 8A-RELATED"/>
    <property type="match status" value="1"/>
</dbReference>
<feature type="transmembrane region" description="Helical" evidence="1">
    <location>
        <begin position="334"/>
        <end position="352"/>
    </location>
</feature>
<feature type="transmembrane region" description="Helical" evidence="1">
    <location>
        <begin position="113"/>
        <end position="134"/>
    </location>
</feature>
<dbReference type="PANTHER" id="PTHR21143">
    <property type="entry name" value="INVERTEBRATE GUSTATORY RECEPTOR"/>
    <property type="match status" value="1"/>
</dbReference>
<comment type="caution">
    <text evidence="2">The sequence shown here is derived from an EMBL/GenBank/DDBJ whole genome shotgun (WGS) entry which is preliminary data.</text>
</comment>
<keyword evidence="1" id="KW-1133">Transmembrane helix</keyword>
<feature type="transmembrane region" description="Helical" evidence="1">
    <location>
        <begin position="154"/>
        <end position="172"/>
    </location>
</feature>
<evidence type="ECO:0008006" key="4">
    <source>
        <dbReference type="Google" id="ProtNLM"/>
    </source>
</evidence>
<keyword evidence="1" id="KW-0812">Transmembrane</keyword>
<evidence type="ECO:0000313" key="3">
    <source>
        <dbReference type="Proteomes" id="UP001566132"/>
    </source>
</evidence>
<accession>A0ABD1E7R7</accession>